<gene>
    <name evidence="3" type="ORF">CAUJ_LOCUS248</name>
</gene>
<dbReference type="AlphaFoldDB" id="A0A8S1GMK0"/>
<dbReference type="EMBL" id="CAJGYM010000001">
    <property type="protein sequence ID" value="CAD6184329.1"/>
    <property type="molecule type" value="Genomic_DNA"/>
</dbReference>
<keyword evidence="2" id="KW-0732">Signal</keyword>
<reference evidence="3" key="1">
    <citation type="submission" date="2020-10" db="EMBL/GenBank/DDBJ databases">
        <authorList>
            <person name="Kikuchi T."/>
        </authorList>
    </citation>
    <scope>NUCLEOTIDE SEQUENCE</scope>
    <source>
        <strain evidence="3">NKZ352</strain>
    </source>
</reference>
<sequence>MAFAACFLALAVYISSFSTLVAIRETQSPCKHGVLKDSNSSLLEFTPQEMCPSGSFPTLVHYKQVCCKNEIPWKTVNENLAEIRAIKLHSKGNTESFSLESESEDEEIESVFLPVGTNENPL</sequence>
<evidence type="ECO:0000256" key="2">
    <source>
        <dbReference type="SAM" id="SignalP"/>
    </source>
</evidence>
<evidence type="ECO:0000313" key="4">
    <source>
        <dbReference type="Proteomes" id="UP000835052"/>
    </source>
</evidence>
<keyword evidence="4" id="KW-1185">Reference proteome</keyword>
<dbReference type="Proteomes" id="UP000835052">
    <property type="component" value="Unassembled WGS sequence"/>
</dbReference>
<feature type="chain" id="PRO_5035837751" evidence="2">
    <location>
        <begin position="17"/>
        <end position="122"/>
    </location>
</feature>
<feature type="region of interest" description="Disordered" evidence="1">
    <location>
        <begin position="97"/>
        <end position="122"/>
    </location>
</feature>
<name>A0A8S1GMK0_9PELO</name>
<evidence type="ECO:0000313" key="3">
    <source>
        <dbReference type="EMBL" id="CAD6184329.1"/>
    </source>
</evidence>
<evidence type="ECO:0000256" key="1">
    <source>
        <dbReference type="SAM" id="MobiDB-lite"/>
    </source>
</evidence>
<proteinExistence type="predicted"/>
<protein>
    <submittedName>
        <fullName evidence="3">Uncharacterized protein</fullName>
    </submittedName>
</protein>
<comment type="caution">
    <text evidence="3">The sequence shown here is derived from an EMBL/GenBank/DDBJ whole genome shotgun (WGS) entry which is preliminary data.</text>
</comment>
<accession>A0A8S1GMK0</accession>
<feature type="signal peptide" evidence="2">
    <location>
        <begin position="1"/>
        <end position="16"/>
    </location>
</feature>
<organism evidence="3 4">
    <name type="scientific">Caenorhabditis auriculariae</name>
    <dbReference type="NCBI Taxonomy" id="2777116"/>
    <lineage>
        <taxon>Eukaryota</taxon>
        <taxon>Metazoa</taxon>
        <taxon>Ecdysozoa</taxon>
        <taxon>Nematoda</taxon>
        <taxon>Chromadorea</taxon>
        <taxon>Rhabditida</taxon>
        <taxon>Rhabditina</taxon>
        <taxon>Rhabditomorpha</taxon>
        <taxon>Rhabditoidea</taxon>
        <taxon>Rhabditidae</taxon>
        <taxon>Peloderinae</taxon>
        <taxon>Caenorhabditis</taxon>
    </lineage>
</organism>